<evidence type="ECO:0000259" key="9">
    <source>
        <dbReference type="PROSITE" id="PS01033"/>
    </source>
</evidence>
<dbReference type="GO" id="GO:0042744">
    <property type="term" value="P:hydrogen peroxide catabolic process"/>
    <property type="evidence" value="ECO:0007669"/>
    <property type="project" value="TreeGrafter"/>
</dbReference>
<keyword evidence="6" id="KW-0408">Iron</keyword>
<evidence type="ECO:0000256" key="2">
    <source>
        <dbReference type="ARBA" id="ARBA00022448"/>
    </source>
</evidence>
<dbReference type="GO" id="GO:0020037">
    <property type="term" value="F:heme binding"/>
    <property type="evidence" value="ECO:0007669"/>
    <property type="project" value="InterPro"/>
</dbReference>
<evidence type="ECO:0000256" key="4">
    <source>
        <dbReference type="ARBA" id="ARBA00022621"/>
    </source>
</evidence>
<dbReference type="GO" id="GO:0019825">
    <property type="term" value="F:oxygen binding"/>
    <property type="evidence" value="ECO:0007669"/>
    <property type="project" value="InterPro"/>
</dbReference>
<dbReference type="EMBL" id="KZ060597">
    <property type="protein sequence ID" value="PIO12066.1"/>
    <property type="molecule type" value="Genomic_DNA"/>
</dbReference>
<dbReference type="InterPro" id="IPR002338">
    <property type="entry name" value="Hemoglobin_a-typ"/>
</dbReference>
<dbReference type="InterPro" id="IPR012292">
    <property type="entry name" value="Globin/Proto"/>
</dbReference>
<feature type="domain" description="Globin" evidence="9">
    <location>
        <begin position="22"/>
        <end position="183"/>
    </location>
</feature>
<dbReference type="GO" id="GO:0072562">
    <property type="term" value="C:blood microparticle"/>
    <property type="evidence" value="ECO:0007669"/>
    <property type="project" value="TreeGrafter"/>
</dbReference>
<proteinExistence type="inferred from homology"/>
<dbReference type="GO" id="GO:0005344">
    <property type="term" value="F:oxygen carrier activity"/>
    <property type="evidence" value="ECO:0007669"/>
    <property type="project" value="UniProtKB-KW"/>
</dbReference>
<comment type="similarity">
    <text evidence="1 7">Belongs to the globin family.</text>
</comment>
<dbReference type="Gene3D" id="1.10.490.10">
    <property type="entry name" value="Globins"/>
    <property type="match status" value="1"/>
</dbReference>
<dbReference type="GO" id="GO:0005833">
    <property type="term" value="C:hemoglobin complex"/>
    <property type="evidence" value="ECO:0007669"/>
    <property type="project" value="InterPro"/>
</dbReference>
<dbReference type="GO" id="GO:0031838">
    <property type="term" value="C:haptoglobin-hemoglobin complex"/>
    <property type="evidence" value="ECO:0007669"/>
    <property type="project" value="TreeGrafter"/>
</dbReference>
<organism evidence="10 11">
    <name type="scientific">Aquarana catesbeiana</name>
    <name type="common">American bullfrog</name>
    <name type="synonym">Rana catesbeiana</name>
    <dbReference type="NCBI Taxonomy" id="8400"/>
    <lineage>
        <taxon>Eukaryota</taxon>
        <taxon>Metazoa</taxon>
        <taxon>Chordata</taxon>
        <taxon>Craniata</taxon>
        <taxon>Vertebrata</taxon>
        <taxon>Euteleostomi</taxon>
        <taxon>Amphibia</taxon>
        <taxon>Batrachia</taxon>
        <taxon>Anura</taxon>
        <taxon>Neobatrachia</taxon>
        <taxon>Ranoidea</taxon>
        <taxon>Ranidae</taxon>
        <taxon>Aquarana</taxon>
    </lineage>
</organism>
<evidence type="ECO:0000256" key="6">
    <source>
        <dbReference type="ARBA" id="ARBA00023004"/>
    </source>
</evidence>
<dbReference type="GO" id="GO:0043177">
    <property type="term" value="F:organic acid binding"/>
    <property type="evidence" value="ECO:0007669"/>
    <property type="project" value="TreeGrafter"/>
</dbReference>
<feature type="non-terminal residue" evidence="10">
    <location>
        <position position="1"/>
    </location>
</feature>
<dbReference type="OrthoDB" id="8751793at2759"/>
<gene>
    <name evidence="10" type="ORF">AB205_0038230</name>
</gene>
<dbReference type="InterPro" id="IPR050056">
    <property type="entry name" value="Hemoglobin_oxygen_transport"/>
</dbReference>
<protein>
    <recommendedName>
        <fullName evidence="9">Globin domain-containing protein</fullName>
    </recommendedName>
</protein>
<dbReference type="InterPro" id="IPR000971">
    <property type="entry name" value="Globin"/>
</dbReference>
<keyword evidence="2 7" id="KW-0813">Transport</keyword>
<dbReference type="PANTHER" id="PTHR11442">
    <property type="entry name" value="HEMOGLOBIN FAMILY MEMBER"/>
    <property type="match status" value="1"/>
</dbReference>
<evidence type="ECO:0000313" key="11">
    <source>
        <dbReference type="Proteomes" id="UP000228934"/>
    </source>
</evidence>
<dbReference type="Pfam" id="PF00042">
    <property type="entry name" value="Globin"/>
    <property type="match status" value="1"/>
</dbReference>
<evidence type="ECO:0000256" key="7">
    <source>
        <dbReference type="RuleBase" id="RU000356"/>
    </source>
</evidence>
<feature type="signal peptide" evidence="8">
    <location>
        <begin position="1"/>
        <end position="22"/>
    </location>
</feature>
<reference evidence="11" key="1">
    <citation type="journal article" date="2017" name="Nat. Commun.">
        <title>The North American bullfrog draft genome provides insight into hormonal regulation of long noncoding RNA.</title>
        <authorList>
            <person name="Hammond S.A."/>
            <person name="Warren R.L."/>
            <person name="Vandervalk B.P."/>
            <person name="Kucuk E."/>
            <person name="Khan H."/>
            <person name="Gibb E.A."/>
            <person name="Pandoh P."/>
            <person name="Kirk H."/>
            <person name="Zhao Y."/>
            <person name="Jones M."/>
            <person name="Mungall A.J."/>
            <person name="Coope R."/>
            <person name="Pleasance S."/>
            <person name="Moore R.A."/>
            <person name="Holt R.A."/>
            <person name="Round J.M."/>
            <person name="Ohora S."/>
            <person name="Walle B.V."/>
            <person name="Veldhoen N."/>
            <person name="Helbing C.C."/>
            <person name="Birol I."/>
        </authorList>
    </citation>
    <scope>NUCLEOTIDE SEQUENCE [LARGE SCALE GENOMIC DNA]</scope>
</reference>
<evidence type="ECO:0000256" key="8">
    <source>
        <dbReference type="SAM" id="SignalP"/>
    </source>
</evidence>
<dbReference type="SUPFAM" id="SSF46458">
    <property type="entry name" value="Globin-like"/>
    <property type="match status" value="1"/>
</dbReference>
<keyword evidence="11" id="KW-1185">Reference proteome</keyword>
<evidence type="ECO:0000256" key="5">
    <source>
        <dbReference type="ARBA" id="ARBA00022723"/>
    </source>
</evidence>
<dbReference type="Proteomes" id="UP000228934">
    <property type="component" value="Unassembled WGS sequence"/>
</dbReference>
<dbReference type="GO" id="GO:0046872">
    <property type="term" value="F:metal ion binding"/>
    <property type="evidence" value="ECO:0007669"/>
    <property type="project" value="UniProtKB-KW"/>
</dbReference>
<dbReference type="GO" id="GO:0004601">
    <property type="term" value="F:peroxidase activity"/>
    <property type="evidence" value="ECO:0007669"/>
    <property type="project" value="TreeGrafter"/>
</dbReference>
<keyword evidence="8" id="KW-0732">Signal</keyword>
<dbReference type="PRINTS" id="PR00612">
    <property type="entry name" value="ALPHAHAEM"/>
</dbReference>
<keyword evidence="5" id="KW-0479">Metal-binding</keyword>
<dbReference type="PANTHER" id="PTHR11442:SF41">
    <property type="entry name" value="HEMOGLOBIN SUBUNIT ZETA"/>
    <property type="match status" value="1"/>
</dbReference>
<dbReference type="InterPro" id="IPR009050">
    <property type="entry name" value="Globin-like_sf"/>
</dbReference>
<dbReference type="PROSITE" id="PS01033">
    <property type="entry name" value="GLOBIN"/>
    <property type="match status" value="1"/>
</dbReference>
<keyword evidence="3 7" id="KW-0349">Heme</keyword>
<evidence type="ECO:0000256" key="1">
    <source>
        <dbReference type="ARBA" id="ARBA00008705"/>
    </source>
</evidence>
<evidence type="ECO:0000313" key="10">
    <source>
        <dbReference type="EMBL" id="PIO12066.1"/>
    </source>
</evidence>
<evidence type="ECO:0000256" key="3">
    <source>
        <dbReference type="ARBA" id="ARBA00022617"/>
    </source>
</evidence>
<feature type="chain" id="PRO_5013553707" description="Globin domain-containing protein" evidence="8">
    <location>
        <begin position="23"/>
        <end position="183"/>
    </location>
</feature>
<dbReference type="AlphaFoldDB" id="A0A2G9Q905"/>
<sequence length="183" mass="19818">RSIFKTWLILCVLHQLPINTKSLSAGEKAAVLSRVGKIESQGGALGSEALTRYGFPQTKIYFTHFDLTPGSADLNTHGGKIINALAGAANHLDGIAANLSSLSDLHAYNLRVDPGNFPVSTTEYFYTIIRCLDSGEQNALGLNVYAALYSIETWVLSHLLSHIIQVVLANRFPDDFTAEVQAA</sequence>
<keyword evidence="4 7" id="KW-0561">Oxygen transport</keyword>
<name>A0A2G9Q905_AQUCT</name>
<accession>A0A2G9Q905</accession>
<dbReference type="GO" id="GO:0031720">
    <property type="term" value="F:haptoglobin binding"/>
    <property type="evidence" value="ECO:0007669"/>
    <property type="project" value="TreeGrafter"/>
</dbReference>